<protein>
    <submittedName>
        <fullName evidence="1">Uncharacterized protein</fullName>
    </submittedName>
</protein>
<organism evidence="1 2">
    <name type="scientific">Baekduia soli</name>
    <dbReference type="NCBI Taxonomy" id="496014"/>
    <lineage>
        <taxon>Bacteria</taxon>
        <taxon>Bacillati</taxon>
        <taxon>Actinomycetota</taxon>
        <taxon>Thermoleophilia</taxon>
        <taxon>Solirubrobacterales</taxon>
        <taxon>Baekduiaceae</taxon>
        <taxon>Baekduia</taxon>
    </lineage>
</organism>
<evidence type="ECO:0000313" key="2">
    <source>
        <dbReference type="Proteomes" id="UP000321805"/>
    </source>
</evidence>
<dbReference type="KEGG" id="bsol:FSW04_01235"/>
<name>A0A5B8U036_9ACTN</name>
<dbReference type="EMBL" id="CP042430">
    <property type="protein sequence ID" value="QEC46334.1"/>
    <property type="molecule type" value="Genomic_DNA"/>
</dbReference>
<proteinExistence type="predicted"/>
<dbReference type="Proteomes" id="UP000321805">
    <property type="component" value="Chromosome"/>
</dbReference>
<dbReference type="AlphaFoldDB" id="A0A5B8U036"/>
<gene>
    <name evidence="1" type="ORF">FSW04_01235</name>
</gene>
<evidence type="ECO:0000313" key="1">
    <source>
        <dbReference type="EMBL" id="QEC46334.1"/>
    </source>
</evidence>
<dbReference type="RefSeq" id="WP_146915421.1">
    <property type="nucleotide sequence ID" value="NZ_CP042430.1"/>
</dbReference>
<reference evidence="1 2" key="1">
    <citation type="journal article" date="2018" name="J. Microbiol.">
        <title>Baekduia soli gen. nov., sp. nov., a novel bacterium isolated from the soil of Baekdu Mountain and proposal of a novel family name, Baekduiaceae fam. nov.</title>
        <authorList>
            <person name="An D.S."/>
            <person name="Siddiqi M.Z."/>
            <person name="Kim K.H."/>
            <person name="Yu H.S."/>
            <person name="Im W.T."/>
        </authorList>
    </citation>
    <scope>NUCLEOTIDE SEQUENCE [LARGE SCALE GENOMIC DNA]</scope>
    <source>
        <strain evidence="1 2">BR7-21</strain>
    </source>
</reference>
<sequence length="85" mass="8845">MSDDLSHEALSDMVAALSAEVEDRVSLDPTQRRVVLTALVIAANNGHMTGATEMIAQAVQGGVDLEIDLDEGAQAPATLRDALDG</sequence>
<keyword evidence="2" id="KW-1185">Reference proteome</keyword>
<accession>A0A5B8U036</accession>